<dbReference type="Pfam" id="PF00385">
    <property type="entry name" value="Chromo"/>
    <property type="match status" value="1"/>
</dbReference>
<dbReference type="GO" id="GO:0005634">
    <property type="term" value="C:nucleus"/>
    <property type="evidence" value="ECO:0007669"/>
    <property type="project" value="UniProtKB-SubCell"/>
</dbReference>
<dbReference type="InterPro" id="IPR023780">
    <property type="entry name" value="Chromo_domain"/>
</dbReference>
<dbReference type="Proteomes" id="UP000887569">
    <property type="component" value="Unplaced"/>
</dbReference>
<sequence length="169" mass="20223">MKRRFEQVQSISENWKRRTSMDRPKRLCREKNKNRRYIVEKVVDKRVRNGVVEYFVSWKGLPPFENTWEAEDNLDCPEVIQAFEARRRIRRKKNKRFENDIGNGFERGLEPESILGALCSEDGEVTMLIKWKGREEADLVPAKLAIEQCPQLVIRFHEERFQLNTRSRV</sequence>
<dbReference type="AlphaFoldDB" id="A0A915C5T1"/>
<evidence type="ECO:0000256" key="3">
    <source>
        <dbReference type="ARBA" id="ARBA00023242"/>
    </source>
</evidence>
<evidence type="ECO:0000256" key="1">
    <source>
        <dbReference type="ARBA" id="ARBA00004123"/>
    </source>
</evidence>
<dbReference type="CDD" id="cd00034">
    <property type="entry name" value="CSD"/>
    <property type="match status" value="1"/>
</dbReference>
<accession>A0A915C5T1</accession>
<reference evidence="6" key="1">
    <citation type="submission" date="2022-11" db="UniProtKB">
        <authorList>
            <consortium name="WormBaseParasite"/>
        </authorList>
    </citation>
    <scope>IDENTIFICATION</scope>
</reference>
<evidence type="ECO:0000313" key="6">
    <source>
        <dbReference type="WBParaSite" id="PgR092_g032_t01"/>
    </source>
</evidence>
<dbReference type="InterPro" id="IPR051219">
    <property type="entry name" value="Heterochromatin_chromo-domain"/>
</dbReference>
<dbReference type="InterPro" id="IPR008251">
    <property type="entry name" value="Chromo_shadow_dom"/>
</dbReference>
<keyword evidence="3" id="KW-0539">Nucleus</keyword>
<dbReference type="InterPro" id="IPR000953">
    <property type="entry name" value="Chromo/chromo_shadow_dom"/>
</dbReference>
<evidence type="ECO:0000259" key="4">
    <source>
        <dbReference type="PROSITE" id="PS50013"/>
    </source>
</evidence>
<proteinExistence type="predicted"/>
<dbReference type="Gene3D" id="2.40.50.40">
    <property type="match status" value="2"/>
</dbReference>
<evidence type="ECO:0000256" key="2">
    <source>
        <dbReference type="ARBA" id="ARBA00022737"/>
    </source>
</evidence>
<dbReference type="SMART" id="SM00298">
    <property type="entry name" value="CHROMO"/>
    <property type="match status" value="2"/>
</dbReference>
<organism evidence="5 6">
    <name type="scientific">Parascaris univalens</name>
    <name type="common">Nematode worm</name>
    <dbReference type="NCBI Taxonomy" id="6257"/>
    <lineage>
        <taxon>Eukaryota</taxon>
        <taxon>Metazoa</taxon>
        <taxon>Ecdysozoa</taxon>
        <taxon>Nematoda</taxon>
        <taxon>Chromadorea</taxon>
        <taxon>Rhabditida</taxon>
        <taxon>Spirurina</taxon>
        <taxon>Ascaridomorpha</taxon>
        <taxon>Ascaridoidea</taxon>
        <taxon>Ascarididae</taxon>
        <taxon>Parascaris</taxon>
    </lineage>
</organism>
<dbReference type="WBParaSite" id="PgR092_g032_t01">
    <property type="protein sequence ID" value="PgR092_g032_t01"/>
    <property type="gene ID" value="PgR092_g032"/>
</dbReference>
<evidence type="ECO:0000313" key="5">
    <source>
        <dbReference type="Proteomes" id="UP000887569"/>
    </source>
</evidence>
<feature type="domain" description="Chromo" evidence="4">
    <location>
        <begin position="37"/>
        <end position="95"/>
    </location>
</feature>
<dbReference type="SUPFAM" id="SSF54160">
    <property type="entry name" value="Chromo domain-like"/>
    <property type="match status" value="2"/>
</dbReference>
<dbReference type="SMART" id="SM00300">
    <property type="entry name" value="ChSh"/>
    <property type="match status" value="1"/>
</dbReference>
<keyword evidence="5" id="KW-1185">Reference proteome</keyword>
<feature type="domain" description="Chromo" evidence="4">
    <location>
        <begin position="109"/>
        <end position="168"/>
    </location>
</feature>
<dbReference type="FunFam" id="2.40.50.40:FF:000031">
    <property type="entry name" value="Heterochromatin protein 1"/>
    <property type="match status" value="1"/>
</dbReference>
<name>A0A915C5T1_PARUN</name>
<dbReference type="Pfam" id="PF01393">
    <property type="entry name" value="Chromo_shadow"/>
    <property type="match status" value="1"/>
</dbReference>
<dbReference type="PROSITE" id="PS50013">
    <property type="entry name" value="CHROMO_2"/>
    <property type="match status" value="2"/>
</dbReference>
<protein>
    <submittedName>
        <fullName evidence="6">Chromo domain-containing protein</fullName>
    </submittedName>
</protein>
<dbReference type="InterPro" id="IPR016197">
    <property type="entry name" value="Chromo-like_dom_sf"/>
</dbReference>
<keyword evidence="2" id="KW-0677">Repeat</keyword>
<comment type="subcellular location">
    <subcellularLocation>
        <location evidence="1">Nucleus</location>
    </subcellularLocation>
</comment>
<dbReference type="PANTHER" id="PTHR22812">
    <property type="entry name" value="CHROMOBOX PROTEIN"/>
    <property type="match status" value="1"/>
</dbReference>